<proteinExistence type="inferred from homology"/>
<dbReference type="Gene3D" id="1.10.720.30">
    <property type="entry name" value="SAP domain"/>
    <property type="match status" value="1"/>
</dbReference>
<evidence type="ECO:0000313" key="4">
    <source>
        <dbReference type="Proteomes" id="UP000070544"/>
    </source>
</evidence>
<dbReference type="GO" id="GO:0016491">
    <property type="term" value="F:oxidoreductase activity"/>
    <property type="evidence" value="ECO:0007669"/>
    <property type="project" value="InterPro"/>
</dbReference>
<sequence>MSVGTKIDVSELLGDLKFIKGSLPTTDVEASRVIVFEFWATWCPPCRQSIPHLSEVQAKYKSKDVFLVGVTNERNPKQIEQFVSQMGSQMDYVVALDPSNTAQEALMVPAGARGIPHAFILDPSGVVTWQGHPMESDFESALSKVAAKATSRVKFAPVTESVEELMGKSVKELKTILQDRGVYFADCVEKGDLAKRIVERCSKV</sequence>
<dbReference type="OMA" id="PHAFILD"/>
<keyword evidence="4" id="KW-1185">Reference proteome</keyword>
<dbReference type="EMBL" id="KQ965814">
    <property type="protein sequence ID" value="KXS10826.1"/>
    <property type="molecule type" value="Genomic_DNA"/>
</dbReference>
<dbReference type="Proteomes" id="UP000070544">
    <property type="component" value="Unassembled WGS sequence"/>
</dbReference>
<dbReference type="AlphaFoldDB" id="A0A139A210"/>
<reference evidence="3 4" key="1">
    <citation type="journal article" date="2015" name="Genome Biol. Evol.">
        <title>Phylogenomic analyses indicate that early fungi evolved digesting cell walls of algal ancestors of land plants.</title>
        <authorList>
            <person name="Chang Y."/>
            <person name="Wang S."/>
            <person name="Sekimoto S."/>
            <person name="Aerts A.L."/>
            <person name="Choi C."/>
            <person name="Clum A."/>
            <person name="LaButti K.M."/>
            <person name="Lindquist E.A."/>
            <person name="Yee Ngan C."/>
            <person name="Ohm R.A."/>
            <person name="Salamov A.A."/>
            <person name="Grigoriev I.V."/>
            <person name="Spatafora J.W."/>
            <person name="Berbee M.L."/>
        </authorList>
    </citation>
    <scope>NUCLEOTIDE SEQUENCE [LARGE SCALE GENOMIC DNA]</scope>
    <source>
        <strain evidence="3 4">JEL478</strain>
    </source>
</reference>
<dbReference type="SUPFAM" id="SSF68906">
    <property type="entry name" value="SAP domain"/>
    <property type="match status" value="1"/>
</dbReference>
<dbReference type="OrthoDB" id="2137521at2759"/>
<dbReference type="InterPro" id="IPR013766">
    <property type="entry name" value="Thioredoxin_domain"/>
</dbReference>
<gene>
    <name evidence="3" type="ORF">M427DRAFT_61541</name>
</gene>
<dbReference type="PROSITE" id="PS51352">
    <property type="entry name" value="THIOREDOXIN_2"/>
    <property type="match status" value="1"/>
</dbReference>
<dbReference type="InterPro" id="IPR036361">
    <property type="entry name" value="SAP_dom_sf"/>
</dbReference>
<comment type="similarity">
    <text evidence="1">Belongs to the peroxiredoxin family. Prx5 subfamily.</text>
</comment>
<evidence type="ECO:0000256" key="1">
    <source>
        <dbReference type="ARBA" id="ARBA00010505"/>
    </source>
</evidence>
<dbReference type="InterPro" id="IPR036249">
    <property type="entry name" value="Thioredoxin-like_sf"/>
</dbReference>
<accession>A0A139A210</accession>
<dbReference type="InterPro" id="IPR013740">
    <property type="entry name" value="Redoxin"/>
</dbReference>
<evidence type="ECO:0000259" key="2">
    <source>
        <dbReference type="PROSITE" id="PS51352"/>
    </source>
</evidence>
<organism evidence="3 4">
    <name type="scientific">Gonapodya prolifera (strain JEL478)</name>
    <name type="common">Monoblepharis prolifera</name>
    <dbReference type="NCBI Taxonomy" id="1344416"/>
    <lineage>
        <taxon>Eukaryota</taxon>
        <taxon>Fungi</taxon>
        <taxon>Fungi incertae sedis</taxon>
        <taxon>Chytridiomycota</taxon>
        <taxon>Chytridiomycota incertae sedis</taxon>
        <taxon>Monoblepharidomycetes</taxon>
        <taxon>Monoblepharidales</taxon>
        <taxon>Gonapodyaceae</taxon>
        <taxon>Gonapodya</taxon>
    </lineage>
</organism>
<dbReference type="Gene3D" id="3.40.30.10">
    <property type="entry name" value="Glutaredoxin"/>
    <property type="match status" value="1"/>
</dbReference>
<evidence type="ECO:0000313" key="3">
    <source>
        <dbReference type="EMBL" id="KXS10826.1"/>
    </source>
</evidence>
<dbReference type="SUPFAM" id="SSF52833">
    <property type="entry name" value="Thioredoxin-like"/>
    <property type="match status" value="1"/>
</dbReference>
<dbReference type="InterPro" id="IPR050553">
    <property type="entry name" value="Thioredoxin_ResA/DsbE_sf"/>
</dbReference>
<feature type="domain" description="Thioredoxin" evidence="2">
    <location>
        <begin position="1"/>
        <end position="150"/>
    </location>
</feature>
<protein>
    <submittedName>
        <fullName evidence="3">Thioredoxin-like protein</fullName>
    </submittedName>
</protein>
<dbReference type="PANTHER" id="PTHR42852:SF18">
    <property type="entry name" value="CHROMOSOME UNDETERMINED SCAFFOLD_47, WHOLE GENOME SHOTGUN SEQUENCE"/>
    <property type="match status" value="1"/>
</dbReference>
<name>A0A139A210_GONPJ</name>
<dbReference type="CDD" id="cd02966">
    <property type="entry name" value="TlpA_like_family"/>
    <property type="match status" value="1"/>
</dbReference>
<dbReference type="Pfam" id="PF08534">
    <property type="entry name" value="Redoxin"/>
    <property type="match status" value="1"/>
</dbReference>
<dbReference type="PANTHER" id="PTHR42852">
    <property type="entry name" value="THIOL:DISULFIDE INTERCHANGE PROTEIN DSBE"/>
    <property type="match status" value="1"/>
</dbReference>